<dbReference type="STRING" id="28131.BWX40_10905"/>
<dbReference type="RefSeq" id="WP_096408085.1">
    <property type="nucleotide sequence ID" value="NZ_AP014598.1"/>
</dbReference>
<protein>
    <recommendedName>
        <fullName evidence="3">Pilus assembly protein HicB</fullName>
    </recommendedName>
</protein>
<evidence type="ECO:0008006" key="3">
    <source>
        <dbReference type="Google" id="ProtNLM"/>
    </source>
</evidence>
<evidence type="ECO:0000313" key="1">
    <source>
        <dbReference type="EMBL" id="BAU18646.1"/>
    </source>
</evidence>
<evidence type="ECO:0000313" key="2">
    <source>
        <dbReference type="Proteomes" id="UP000217431"/>
    </source>
</evidence>
<dbReference type="Proteomes" id="UP000217431">
    <property type="component" value="Chromosome II"/>
</dbReference>
<accession>A0A0S3UMC9</accession>
<gene>
    <name evidence="1" type="ORF">PIOMA14_II_0141</name>
</gene>
<organism evidence="1 2">
    <name type="scientific">Prevotella intermedia</name>
    <dbReference type="NCBI Taxonomy" id="28131"/>
    <lineage>
        <taxon>Bacteria</taxon>
        <taxon>Pseudomonadati</taxon>
        <taxon>Bacteroidota</taxon>
        <taxon>Bacteroidia</taxon>
        <taxon>Bacteroidales</taxon>
        <taxon>Prevotellaceae</taxon>
        <taxon>Prevotella</taxon>
    </lineage>
</organism>
<proteinExistence type="predicted"/>
<reference evidence="1 2" key="1">
    <citation type="journal article" date="2016" name="DNA Res.">
        <title>The complete genome sequencing of Prevotella intermedia strain OMA14 and a subsequent fine-scale, intra-species genomic comparison reveal an unusual amplification of conjugative and mobile transposons and identify a novel Prevotella-lineage-specific repeat.</title>
        <authorList>
            <person name="Naito M."/>
            <person name="Ogura Y."/>
            <person name="Itoh T."/>
            <person name="Shoji M."/>
            <person name="Okamoto M."/>
            <person name="Hayashi T."/>
            <person name="Nakayama K."/>
        </authorList>
    </citation>
    <scope>NUCLEOTIDE SEQUENCE [LARGE SCALE GENOMIC DNA]</scope>
    <source>
        <strain evidence="1 2">OMA14</strain>
    </source>
</reference>
<name>A0A0S3UMC9_PREIN</name>
<sequence length="133" mass="14960">MAKKVLVTIEFGNDGTYSCYSEQPIGDYALIDGDGASVAEAKEDFLKAVEECRQAYPQDDRYNNLVFEYKYDLRSFFNYFNFLNVSEIAKRAGINPSLMRQYTSGVKNAGESTYKKLSACLAQIKSDLHAASF</sequence>
<dbReference type="EMBL" id="AP014598">
    <property type="protein sequence ID" value="BAU18646.1"/>
    <property type="molecule type" value="Genomic_DNA"/>
</dbReference>
<dbReference type="AlphaFoldDB" id="A0A0S3UMC9"/>